<dbReference type="Proteomes" id="UP000224317">
    <property type="component" value="Unassembled WGS sequence"/>
</dbReference>
<comment type="caution">
    <text evidence="4">The sequence shown here is derived from an EMBL/GenBank/DDBJ whole genome shotgun (WGS) entry which is preliminary data.</text>
</comment>
<evidence type="ECO:0000256" key="2">
    <source>
        <dbReference type="ARBA" id="ARBA00022898"/>
    </source>
</evidence>
<dbReference type="AlphaFoldDB" id="A0A2G3ED84"/>
<keyword evidence="4" id="KW-0808">Transferase</keyword>
<dbReference type="InterPro" id="IPR015422">
    <property type="entry name" value="PyrdxlP-dep_Trfase_small"/>
</dbReference>
<proteinExistence type="inferred from homology"/>
<dbReference type="Gene3D" id="3.90.1150.10">
    <property type="entry name" value="Aspartate Aminotransferase, domain 1"/>
    <property type="match status" value="1"/>
</dbReference>
<dbReference type="Pfam" id="PF00202">
    <property type="entry name" value="Aminotran_3"/>
    <property type="match status" value="1"/>
</dbReference>
<dbReference type="CDD" id="cd00610">
    <property type="entry name" value="OAT_like"/>
    <property type="match status" value="1"/>
</dbReference>
<evidence type="ECO:0000313" key="4">
    <source>
        <dbReference type="EMBL" id="PHU41095.1"/>
    </source>
</evidence>
<dbReference type="PANTHER" id="PTHR43094:SF1">
    <property type="entry name" value="AMINOTRANSFERASE CLASS-III"/>
    <property type="match status" value="1"/>
</dbReference>
<comment type="similarity">
    <text evidence="1 3">Belongs to the class-III pyridoxal-phosphate-dependent aminotransferase family.</text>
</comment>
<gene>
    <name evidence="4" type="ORF">CSX00_03505</name>
</gene>
<dbReference type="GO" id="GO:0008483">
    <property type="term" value="F:transaminase activity"/>
    <property type="evidence" value="ECO:0007669"/>
    <property type="project" value="UniProtKB-KW"/>
</dbReference>
<evidence type="ECO:0000256" key="3">
    <source>
        <dbReference type="RuleBase" id="RU003560"/>
    </source>
</evidence>
<dbReference type="EMBL" id="PDYH01000010">
    <property type="protein sequence ID" value="PHU41095.1"/>
    <property type="molecule type" value="Genomic_DNA"/>
</dbReference>
<sequence length="424" mass="46905">MTRGKGIYLWDEKGKRYIDCAAATFNLSLGYSNEEVLDAVREQAEKMVHITSSYMCEPVAKLVDELVKVTPKDLTKIHLKVSGGSTANEGAIKMANFYNKKSGVISMFRSHVGQTIYTMNVSGLGFRREPFSNLGNANIVHVPPAYCYRCFYNSTKDKCQMMCATRIEEFIKYAANGNVSALIVEPIMGNGDNIIPPREYFVELRKLADKYGFALIFDEIQTGVGRTGKMFAADYFDVQPDIMTIAKGLGGTGFQIAAIACKEEYSKMEGFYHSFTYGSNSVSAAAGVKTLEIIQRDGFLDNVTNVGEYFVQRLKASQQKYDFIGEVRGVGLMIGFEIIDSKGEENLELTKKITKMAFDNGLILRTSRYGIGNVIKIRPALTITKAEAKEVCDILDGVFDMVQRGSIKAVESAIKTDAYAEPSA</sequence>
<evidence type="ECO:0000256" key="1">
    <source>
        <dbReference type="ARBA" id="ARBA00008954"/>
    </source>
</evidence>
<dbReference type="PIRSF" id="PIRSF000521">
    <property type="entry name" value="Transaminase_4ab_Lys_Orn"/>
    <property type="match status" value="1"/>
</dbReference>
<organism evidence="4 5">
    <name type="scientific">Pseudobutyrivibrio ruminis</name>
    <dbReference type="NCBI Taxonomy" id="46206"/>
    <lineage>
        <taxon>Bacteria</taxon>
        <taxon>Bacillati</taxon>
        <taxon>Bacillota</taxon>
        <taxon>Clostridia</taxon>
        <taxon>Lachnospirales</taxon>
        <taxon>Lachnospiraceae</taxon>
        <taxon>Pseudobutyrivibrio</taxon>
    </lineage>
</organism>
<dbReference type="PANTHER" id="PTHR43094">
    <property type="entry name" value="AMINOTRANSFERASE"/>
    <property type="match status" value="1"/>
</dbReference>
<dbReference type="GO" id="GO:0030170">
    <property type="term" value="F:pyridoxal phosphate binding"/>
    <property type="evidence" value="ECO:0007669"/>
    <property type="project" value="InterPro"/>
</dbReference>
<dbReference type="Gene3D" id="3.40.640.10">
    <property type="entry name" value="Type I PLP-dependent aspartate aminotransferase-like (Major domain)"/>
    <property type="match status" value="1"/>
</dbReference>
<dbReference type="InterPro" id="IPR005814">
    <property type="entry name" value="Aminotrans_3"/>
</dbReference>
<reference evidence="4" key="1">
    <citation type="submission" date="2017-10" db="EMBL/GenBank/DDBJ databases">
        <title>Resolving the taxonomy of Roseburia spp., Eubacterium rectale and Agathobacter spp. through phylogenomic analysis.</title>
        <authorList>
            <person name="Sheridan P.O."/>
            <person name="Walker A.W."/>
            <person name="Duncan S.H."/>
            <person name="Scott K.P."/>
            <person name="Toole P.W.O."/>
            <person name="Luis P."/>
            <person name="Flint H.J."/>
        </authorList>
    </citation>
    <scope>NUCLEOTIDE SEQUENCE [LARGE SCALE GENOMIC DNA]</scope>
    <source>
        <strain evidence="4">JK10</strain>
    </source>
</reference>
<accession>A0A2G3ED84</accession>
<evidence type="ECO:0000313" key="5">
    <source>
        <dbReference type="Proteomes" id="UP000224317"/>
    </source>
</evidence>
<dbReference type="InterPro" id="IPR015424">
    <property type="entry name" value="PyrdxlP-dep_Trfase"/>
</dbReference>
<keyword evidence="5" id="KW-1185">Reference proteome</keyword>
<dbReference type="InterPro" id="IPR049704">
    <property type="entry name" value="Aminotrans_3_PPA_site"/>
</dbReference>
<name>A0A2G3ED84_9FIRM</name>
<dbReference type="InterPro" id="IPR015421">
    <property type="entry name" value="PyrdxlP-dep_Trfase_major"/>
</dbReference>
<keyword evidence="2 3" id="KW-0663">Pyridoxal phosphate</keyword>
<keyword evidence="4" id="KW-0032">Aminotransferase</keyword>
<dbReference type="SUPFAM" id="SSF53383">
    <property type="entry name" value="PLP-dependent transferases"/>
    <property type="match status" value="1"/>
</dbReference>
<dbReference type="PROSITE" id="PS00600">
    <property type="entry name" value="AA_TRANSFER_CLASS_3"/>
    <property type="match status" value="1"/>
</dbReference>
<protein>
    <submittedName>
        <fullName evidence="4">Aspartate aminotransferase family protein</fullName>
    </submittedName>
</protein>